<proteinExistence type="predicted"/>
<dbReference type="Proteomes" id="UP000233551">
    <property type="component" value="Unassembled WGS sequence"/>
</dbReference>
<feature type="compositionally biased region" description="Low complexity" evidence="1">
    <location>
        <begin position="37"/>
        <end position="52"/>
    </location>
</feature>
<reference evidence="2 3" key="1">
    <citation type="submission" date="2017-11" db="EMBL/GenBank/DDBJ databases">
        <title>De-novo sequencing of pomegranate (Punica granatum L.) genome.</title>
        <authorList>
            <person name="Akparov Z."/>
            <person name="Amiraslanov A."/>
            <person name="Hajiyeva S."/>
            <person name="Abbasov M."/>
            <person name="Kaur K."/>
            <person name="Hamwieh A."/>
            <person name="Solovyev V."/>
            <person name="Salamov A."/>
            <person name="Braich B."/>
            <person name="Kosarev P."/>
            <person name="Mahmoud A."/>
            <person name="Hajiyev E."/>
            <person name="Babayeva S."/>
            <person name="Izzatullayeva V."/>
            <person name="Mammadov A."/>
            <person name="Mammadov A."/>
            <person name="Sharifova S."/>
            <person name="Ojaghi J."/>
            <person name="Eynullazada K."/>
            <person name="Bayramov B."/>
            <person name="Abdulazimova A."/>
            <person name="Shahmuradov I."/>
        </authorList>
    </citation>
    <scope>NUCLEOTIDE SEQUENCE [LARGE SCALE GENOMIC DNA]</scope>
    <source>
        <strain evidence="3">cv. AG2017</strain>
        <tissue evidence="2">Leaf</tissue>
    </source>
</reference>
<comment type="caution">
    <text evidence="2">The sequence shown here is derived from an EMBL/GenBank/DDBJ whole genome shotgun (WGS) entry which is preliminary data.</text>
</comment>
<accession>A0A2I0HJK8</accession>
<organism evidence="2 3">
    <name type="scientific">Punica granatum</name>
    <name type="common">Pomegranate</name>
    <dbReference type="NCBI Taxonomy" id="22663"/>
    <lineage>
        <taxon>Eukaryota</taxon>
        <taxon>Viridiplantae</taxon>
        <taxon>Streptophyta</taxon>
        <taxon>Embryophyta</taxon>
        <taxon>Tracheophyta</taxon>
        <taxon>Spermatophyta</taxon>
        <taxon>Magnoliopsida</taxon>
        <taxon>eudicotyledons</taxon>
        <taxon>Gunneridae</taxon>
        <taxon>Pentapetalae</taxon>
        <taxon>rosids</taxon>
        <taxon>malvids</taxon>
        <taxon>Myrtales</taxon>
        <taxon>Lythraceae</taxon>
        <taxon>Punica</taxon>
    </lineage>
</organism>
<evidence type="ECO:0000313" key="3">
    <source>
        <dbReference type="Proteomes" id="UP000233551"/>
    </source>
</evidence>
<feature type="region of interest" description="Disordered" evidence="1">
    <location>
        <begin position="32"/>
        <end position="52"/>
    </location>
</feature>
<evidence type="ECO:0000313" key="2">
    <source>
        <dbReference type="EMBL" id="PKI31885.1"/>
    </source>
</evidence>
<dbReference type="EMBL" id="PGOL01008246">
    <property type="protein sequence ID" value="PKI31885.1"/>
    <property type="molecule type" value="Genomic_DNA"/>
</dbReference>
<name>A0A2I0HJK8_PUNGR</name>
<sequence>MELRSTSPGWSRHVEAGSGLVLAISSREQLSSEEMEAATSTVAATSSSSATPTAGNAVIPFLSFSSGHLVIAPEPRFDPIQSSRPLGWARECMPNQEDEPSLALVATKPWDHSCSAAVWL</sequence>
<keyword evidence="3" id="KW-1185">Reference proteome</keyword>
<protein>
    <submittedName>
        <fullName evidence="2">Uncharacterized protein</fullName>
    </submittedName>
</protein>
<gene>
    <name evidence="2" type="ORF">CRG98_047717</name>
</gene>
<dbReference type="AlphaFoldDB" id="A0A2I0HJK8"/>
<evidence type="ECO:0000256" key="1">
    <source>
        <dbReference type="SAM" id="MobiDB-lite"/>
    </source>
</evidence>